<evidence type="ECO:0008006" key="3">
    <source>
        <dbReference type="Google" id="ProtNLM"/>
    </source>
</evidence>
<dbReference type="EMBL" id="JAWWNJ010000082">
    <property type="protein sequence ID" value="KAK7001647.1"/>
    <property type="molecule type" value="Genomic_DNA"/>
</dbReference>
<organism evidence="1 2">
    <name type="scientific">Favolaschia claudopus</name>
    <dbReference type="NCBI Taxonomy" id="2862362"/>
    <lineage>
        <taxon>Eukaryota</taxon>
        <taxon>Fungi</taxon>
        <taxon>Dikarya</taxon>
        <taxon>Basidiomycota</taxon>
        <taxon>Agaricomycotina</taxon>
        <taxon>Agaricomycetes</taxon>
        <taxon>Agaricomycetidae</taxon>
        <taxon>Agaricales</taxon>
        <taxon>Marasmiineae</taxon>
        <taxon>Mycenaceae</taxon>
        <taxon>Favolaschia</taxon>
    </lineage>
</organism>
<dbReference type="Proteomes" id="UP001362999">
    <property type="component" value="Unassembled WGS sequence"/>
</dbReference>
<sequence>MSASLTPSISKMPTEVLTETWSYFRHSPSTLNTIVKVSRQWRWTAIGTPTLWQHLHLTESTPIPGLLQWVERGQDLRRFIYLDFRRAATHIWISDAPDLDSPSKIAAILSIVKGVSQHCVHLEVFGPYYLIHLLDLSSSFPAPLLTSLSIILDRPPLDVATPDPSEANTVLYQTTALSSVTVVGFPVAWGVFPFTQLTSLTFGRFATRSQLPWDKFCEALSGNETLEALGFVTQIPFTSPLRNTSASLVLRLPSLRQLSLAFLSSLEVLHLMQCLEISSVNSLAIAFTWDDEPAATMQECFERLHTWLPHITTLAVDTLQLGTTEISFHLNRLVHLSTLRMNFADAAAILWCQLLDDASEPEILPHLTTLELVDVAFINVQELIWLRRQATHKISVLVVHLSLGFGWAWDFRVPAWRTWLTDNTESFTLIEGTPERWIWGTV</sequence>
<dbReference type="AlphaFoldDB" id="A0AAW0A652"/>
<name>A0AAW0A652_9AGAR</name>
<evidence type="ECO:0000313" key="1">
    <source>
        <dbReference type="EMBL" id="KAK7001647.1"/>
    </source>
</evidence>
<proteinExistence type="predicted"/>
<protein>
    <recommendedName>
        <fullName evidence="3">F-box domain-containing protein</fullName>
    </recommendedName>
</protein>
<reference evidence="1 2" key="1">
    <citation type="journal article" date="2024" name="J Genomics">
        <title>Draft genome sequencing and assembly of Favolaschia claudopus CIRM-BRFM 2984 isolated from oak limbs.</title>
        <authorList>
            <person name="Navarro D."/>
            <person name="Drula E."/>
            <person name="Chaduli D."/>
            <person name="Cazenave R."/>
            <person name="Ahrendt S."/>
            <person name="Wang J."/>
            <person name="Lipzen A."/>
            <person name="Daum C."/>
            <person name="Barry K."/>
            <person name="Grigoriev I.V."/>
            <person name="Favel A."/>
            <person name="Rosso M.N."/>
            <person name="Martin F."/>
        </authorList>
    </citation>
    <scope>NUCLEOTIDE SEQUENCE [LARGE SCALE GENOMIC DNA]</scope>
    <source>
        <strain evidence="1 2">CIRM-BRFM 2984</strain>
    </source>
</reference>
<comment type="caution">
    <text evidence="1">The sequence shown here is derived from an EMBL/GenBank/DDBJ whole genome shotgun (WGS) entry which is preliminary data.</text>
</comment>
<gene>
    <name evidence="1" type="ORF">R3P38DRAFT_3216574</name>
</gene>
<accession>A0AAW0A652</accession>
<keyword evidence="2" id="KW-1185">Reference proteome</keyword>
<evidence type="ECO:0000313" key="2">
    <source>
        <dbReference type="Proteomes" id="UP001362999"/>
    </source>
</evidence>